<reference evidence="15" key="1">
    <citation type="journal article" date="2018" name="Genome Biol.">
        <title>SKESA: strategic k-mer extension for scrupulous assemblies.</title>
        <authorList>
            <person name="Souvorov A."/>
            <person name="Agarwala R."/>
            <person name="Lipman D.J."/>
        </authorList>
    </citation>
    <scope>NUCLEOTIDE SEQUENCE</scope>
    <source>
        <strain evidence="15">A205</strain>
    </source>
</reference>
<evidence type="ECO:0000259" key="11">
    <source>
        <dbReference type="Pfam" id="PF25876"/>
    </source>
</evidence>
<dbReference type="Pfam" id="PF25917">
    <property type="entry name" value="BSH_RND"/>
    <property type="match status" value="1"/>
</dbReference>
<keyword evidence="7" id="KW-0472">Membrane</keyword>
<dbReference type="AlphaFoldDB" id="A0A745NIE1"/>
<dbReference type="InterPro" id="IPR006143">
    <property type="entry name" value="RND_pump_MFP"/>
</dbReference>
<evidence type="ECO:0000256" key="1">
    <source>
        <dbReference type="ARBA" id="ARBA00004519"/>
    </source>
</evidence>
<dbReference type="EMBL" id="DAAUVE010000010">
    <property type="protein sequence ID" value="HAF3361717.1"/>
    <property type="molecule type" value="Genomic_DNA"/>
</dbReference>
<protein>
    <submittedName>
        <fullName evidence="15">Multidrug efflux RND transporter periplasmic adaptor subunit AcrA</fullName>
    </submittedName>
</protein>
<dbReference type="GO" id="GO:0140330">
    <property type="term" value="P:xenobiotic detoxification by transmembrane export across the cell outer membrane"/>
    <property type="evidence" value="ECO:0007669"/>
    <property type="project" value="UniProtKB-ARBA"/>
</dbReference>
<keyword evidence="8" id="KW-0564">Palmitate</keyword>
<comment type="subcellular location">
    <subcellularLocation>
        <location evidence="1">Cell inner membrane</location>
        <topology evidence="1">Lipid-anchor</topology>
    </subcellularLocation>
</comment>
<keyword evidence="4" id="KW-1003">Cell membrane</keyword>
<dbReference type="Pfam" id="PF25944">
    <property type="entry name" value="Beta-barrel_RND"/>
    <property type="match status" value="1"/>
</dbReference>
<dbReference type="Pfam" id="PF25876">
    <property type="entry name" value="HH_MFP_RND"/>
    <property type="match status" value="1"/>
</dbReference>
<dbReference type="FunFam" id="2.40.30.170:FF:000001">
    <property type="entry name" value="Multidrug resistance efflux transporter MdtE"/>
    <property type="match status" value="1"/>
</dbReference>
<organism evidence="15">
    <name type="scientific">Salmonella typhi</name>
    <dbReference type="NCBI Taxonomy" id="90370"/>
    <lineage>
        <taxon>Bacteria</taxon>
        <taxon>Pseudomonadati</taxon>
        <taxon>Pseudomonadota</taxon>
        <taxon>Gammaproteobacteria</taxon>
        <taxon>Enterobacterales</taxon>
        <taxon>Enterobacteriaceae</taxon>
        <taxon>Salmonella</taxon>
    </lineage>
</organism>
<keyword evidence="9" id="KW-0449">Lipoprotein</keyword>
<evidence type="ECO:0000256" key="7">
    <source>
        <dbReference type="ARBA" id="ARBA00023136"/>
    </source>
</evidence>
<dbReference type="FunFam" id="1.10.287.470:FF:000002">
    <property type="entry name" value="Efflux RND transporter periplasmic adaptor subunit"/>
    <property type="match status" value="1"/>
</dbReference>
<evidence type="ECO:0000256" key="9">
    <source>
        <dbReference type="ARBA" id="ARBA00023288"/>
    </source>
</evidence>
<dbReference type="InterPro" id="IPR058624">
    <property type="entry name" value="MdtA-like_HH"/>
</dbReference>
<sequence>MNKNRGLTPLAVVLMLSGSLALTGCDDKQDQQGGQQMPEVGVVTLKTEPLQITTELPGRTVAYRIAEVRPQVSGIILKRNFVEGSDIEAGVSLYQIDPATYQATYDSAKGDLAKAQAAANIAELTVKRYQKLLGTQYISKQEYDQALADAQQATAAVVAAKAAVETARINLAYTKVTSPISGRIGKSSVTEGALVQNGQASALATVQQLDPIYVDVTQSSNDFLRLKQELANGSLKQENGKAKVDLVTSDGIKFPQSGTLEFSDVTVDQTTGSITLRAIFPNPDHTLLPGMFVRARLQEGTKPTALLVPQQGVTRTPRGDATVLVVGADNKVETCQIVASQAIGNKWLVTDGLKAGDRVVVSGLQKVRPGAQVKVQEITADNKQQAASGDQPAQPRS</sequence>
<dbReference type="Pfam" id="PF25967">
    <property type="entry name" value="RND-MFP_C"/>
    <property type="match status" value="1"/>
</dbReference>
<feature type="domain" description="Multidrug resistance protein MdtA-like barrel-sandwich hybrid" evidence="12">
    <location>
        <begin position="64"/>
        <end position="207"/>
    </location>
</feature>
<feature type="signal peptide" evidence="10">
    <location>
        <begin position="1"/>
        <end position="21"/>
    </location>
</feature>
<reference evidence="15" key="2">
    <citation type="submission" date="2020-02" db="EMBL/GenBank/DDBJ databases">
        <authorList>
            <consortium name="NCBI Pathogen Detection Project"/>
        </authorList>
    </citation>
    <scope>NUCLEOTIDE SEQUENCE</scope>
    <source>
        <strain evidence="15">A205</strain>
    </source>
</reference>
<comment type="similarity">
    <text evidence="2">Belongs to the membrane fusion protein (MFP) (TC 8.A.1) family.</text>
</comment>
<dbReference type="PROSITE" id="PS51257">
    <property type="entry name" value="PROKAR_LIPOPROTEIN"/>
    <property type="match status" value="1"/>
</dbReference>
<gene>
    <name evidence="15" type="primary">acrA</name>
    <name evidence="15" type="ORF">G7899_002227</name>
</gene>
<keyword evidence="3" id="KW-0813">Transport</keyword>
<dbReference type="PANTHER" id="PTHR30158:SF3">
    <property type="entry name" value="MULTIDRUG EFFLUX PUMP SUBUNIT ACRA-RELATED"/>
    <property type="match status" value="1"/>
</dbReference>
<dbReference type="FunFam" id="2.40.420.20:FF:000001">
    <property type="entry name" value="Efflux RND transporter periplasmic adaptor subunit"/>
    <property type="match status" value="1"/>
</dbReference>
<evidence type="ECO:0000256" key="5">
    <source>
        <dbReference type="ARBA" id="ARBA00022519"/>
    </source>
</evidence>
<dbReference type="InterPro" id="IPR058626">
    <property type="entry name" value="MdtA-like_b-barrel"/>
</dbReference>
<evidence type="ECO:0000256" key="6">
    <source>
        <dbReference type="ARBA" id="ARBA00022729"/>
    </source>
</evidence>
<evidence type="ECO:0000256" key="10">
    <source>
        <dbReference type="SAM" id="SignalP"/>
    </source>
</evidence>
<dbReference type="Gene3D" id="2.40.30.170">
    <property type="match status" value="1"/>
</dbReference>
<dbReference type="GO" id="GO:0022857">
    <property type="term" value="F:transmembrane transporter activity"/>
    <property type="evidence" value="ECO:0007669"/>
    <property type="project" value="InterPro"/>
</dbReference>
<dbReference type="InterPro" id="IPR058625">
    <property type="entry name" value="MdtA-like_BSH"/>
</dbReference>
<feature type="chain" id="PRO_5027884436" evidence="10">
    <location>
        <begin position="22"/>
        <end position="397"/>
    </location>
</feature>
<accession>A0A745NIE1</accession>
<feature type="domain" description="Multidrug resistance protein MdtA-like beta-barrel" evidence="13">
    <location>
        <begin position="211"/>
        <end position="301"/>
    </location>
</feature>
<evidence type="ECO:0000256" key="8">
    <source>
        <dbReference type="ARBA" id="ARBA00023139"/>
    </source>
</evidence>
<dbReference type="GO" id="GO:0046677">
    <property type="term" value="P:response to antibiotic"/>
    <property type="evidence" value="ECO:0007669"/>
    <property type="project" value="TreeGrafter"/>
</dbReference>
<evidence type="ECO:0000256" key="4">
    <source>
        <dbReference type="ARBA" id="ARBA00022475"/>
    </source>
</evidence>
<name>A0A745NIE1_SALTI</name>
<dbReference type="NCBIfam" id="NF011604">
    <property type="entry name" value="PRK15030.1"/>
    <property type="match status" value="1"/>
</dbReference>
<dbReference type="NCBIfam" id="TIGR01730">
    <property type="entry name" value="RND_mfp"/>
    <property type="match status" value="1"/>
</dbReference>
<evidence type="ECO:0000259" key="13">
    <source>
        <dbReference type="Pfam" id="PF25944"/>
    </source>
</evidence>
<comment type="caution">
    <text evidence="15">The sequence shown here is derived from an EMBL/GenBank/DDBJ whole genome shotgun (WGS) entry which is preliminary data.</text>
</comment>
<evidence type="ECO:0000256" key="3">
    <source>
        <dbReference type="ARBA" id="ARBA00022448"/>
    </source>
</evidence>
<keyword evidence="6 10" id="KW-0732">Signal</keyword>
<dbReference type="InterPro" id="IPR058628">
    <property type="entry name" value="AcrA"/>
</dbReference>
<dbReference type="Gene3D" id="2.40.50.100">
    <property type="match status" value="1"/>
</dbReference>
<dbReference type="Gene3D" id="2.40.420.20">
    <property type="match status" value="1"/>
</dbReference>
<feature type="domain" description="Multidrug resistance protein MdtA-like alpha-helical hairpin" evidence="11">
    <location>
        <begin position="104"/>
        <end position="174"/>
    </location>
</feature>
<evidence type="ECO:0000259" key="12">
    <source>
        <dbReference type="Pfam" id="PF25917"/>
    </source>
</evidence>
<dbReference type="SUPFAM" id="SSF111369">
    <property type="entry name" value="HlyD-like secretion proteins"/>
    <property type="match status" value="1"/>
</dbReference>
<evidence type="ECO:0000313" key="15">
    <source>
        <dbReference type="EMBL" id="HAF3361717.1"/>
    </source>
</evidence>
<dbReference type="InterPro" id="IPR058627">
    <property type="entry name" value="MdtA-like_C"/>
</dbReference>
<keyword evidence="5" id="KW-0997">Cell inner membrane</keyword>
<proteinExistence type="inferred from homology"/>
<dbReference type="GO" id="GO:0015721">
    <property type="term" value="P:bile acid and bile salt transport"/>
    <property type="evidence" value="ECO:0007669"/>
    <property type="project" value="TreeGrafter"/>
</dbReference>
<feature type="domain" description="Multidrug resistance protein MdtA-like C-terminal permuted SH3" evidence="14">
    <location>
        <begin position="305"/>
        <end position="366"/>
    </location>
</feature>
<dbReference type="PANTHER" id="PTHR30158">
    <property type="entry name" value="ACRA/E-RELATED COMPONENT OF DRUG EFFLUX TRANSPORTER"/>
    <property type="match status" value="1"/>
</dbReference>
<dbReference type="GO" id="GO:0005886">
    <property type="term" value="C:plasma membrane"/>
    <property type="evidence" value="ECO:0007669"/>
    <property type="project" value="UniProtKB-SubCell"/>
</dbReference>
<evidence type="ECO:0000256" key="2">
    <source>
        <dbReference type="ARBA" id="ARBA00009477"/>
    </source>
</evidence>
<dbReference type="Gene3D" id="1.10.287.470">
    <property type="entry name" value="Helix hairpin bin"/>
    <property type="match status" value="1"/>
</dbReference>
<evidence type="ECO:0000259" key="14">
    <source>
        <dbReference type="Pfam" id="PF25967"/>
    </source>
</evidence>